<reference evidence="2 3" key="1">
    <citation type="submission" date="2020-04" db="EMBL/GenBank/DDBJ databases">
        <title>Donghicola sp., a member of the Rhodobacteraceae family isolated from mangrove forest in Thailand.</title>
        <authorList>
            <person name="Charoenyingcharoen P."/>
            <person name="Yukphan P."/>
        </authorList>
    </citation>
    <scope>NUCLEOTIDE SEQUENCE [LARGE SCALE GENOMIC DNA]</scope>
    <source>
        <strain evidence="2 3">C2-DW-16</strain>
    </source>
</reference>
<dbReference type="InterPro" id="IPR015424">
    <property type="entry name" value="PyrdxlP-dep_Trfase"/>
</dbReference>
<dbReference type="RefSeq" id="WP_176853359.1">
    <property type="nucleotide sequence ID" value="NZ_JABCJD010000002.1"/>
</dbReference>
<dbReference type="EMBL" id="JABCJD010000002">
    <property type="protein sequence ID" value="NVO26951.1"/>
    <property type="molecule type" value="Genomic_DNA"/>
</dbReference>
<accession>A0ABX2PBU8</accession>
<dbReference type="CDD" id="cd00616">
    <property type="entry name" value="AHBA_syn"/>
    <property type="match status" value="1"/>
</dbReference>
<protein>
    <submittedName>
        <fullName evidence="2">LegC family aminotransferase</fullName>
    </submittedName>
</protein>
<dbReference type="PANTHER" id="PTHR30244">
    <property type="entry name" value="TRANSAMINASE"/>
    <property type="match status" value="1"/>
</dbReference>
<dbReference type="GO" id="GO:0008483">
    <property type="term" value="F:transaminase activity"/>
    <property type="evidence" value="ECO:0007669"/>
    <property type="project" value="UniProtKB-KW"/>
</dbReference>
<dbReference type="Gene3D" id="3.90.1150.10">
    <property type="entry name" value="Aspartate Aminotransferase, domain 1"/>
    <property type="match status" value="1"/>
</dbReference>
<gene>
    <name evidence="2" type="ORF">HJ526_05940</name>
</gene>
<dbReference type="NCBIfam" id="TIGR04181">
    <property type="entry name" value="NHT_00031"/>
    <property type="match status" value="1"/>
</dbReference>
<dbReference type="SUPFAM" id="SSF53383">
    <property type="entry name" value="PLP-dependent transferases"/>
    <property type="match status" value="1"/>
</dbReference>
<dbReference type="PIRSF" id="PIRSF000390">
    <property type="entry name" value="PLP_StrS"/>
    <property type="match status" value="1"/>
</dbReference>
<proteinExistence type="inferred from homology"/>
<evidence type="ECO:0000313" key="3">
    <source>
        <dbReference type="Proteomes" id="UP000523601"/>
    </source>
</evidence>
<sequence length="398" mass="42925">MTESISAGSDATVQEIVARVRAVIGQESGFVPLHEPEFHGEEWALVKDCIDSGWVSSVGKYVDQFETEIARISGAKYGVAVVNGTAALEICLKVVGVEREDEVLMPSLTFVATANAASHLGAVPHFIDCSYKTLGLSAEALELRLAQIAELRPEGTFNLETGRRISAIVPMHAFGVPVDIDDILAVAERYNIPVIEDAAESLGSTYKGKPCGGLGRIGAISFNGNKILTTGGGGAIVTNDEALAKRAKHLTTTAKIPHKWAFEHDEIGYNYRMPNINAALGVAQLRQLNVRLEQKQNLFSKYVAAFAGCEAARVFEAPDHTSSNNWLIALILDASEIVSRDAVLTALNDAGYMSRPIWNLLHRQKIYEACPHGDLSVCEDLEKRIINVPSSAKLGANS</sequence>
<name>A0ABX2PBU8_9RHOB</name>
<keyword evidence="1" id="KW-0663">Pyridoxal phosphate</keyword>
<dbReference type="Gene3D" id="3.40.640.10">
    <property type="entry name" value="Type I PLP-dependent aspartate aminotransferase-like (Major domain)"/>
    <property type="match status" value="1"/>
</dbReference>
<dbReference type="InterPro" id="IPR026385">
    <property type="entry name" value="LegC-like"/>
</dbReference>
<organism evidence="2 3">
    <name type="scientific">Donghicola mangrovi</name>
    <dbReference type="NCBI Taxonomy" id="2729614"/>
    <lineage>
        <taxon>Bacteria</taxon>
        <taxon>Pseudomonadati</taxon>
        <taxon>Pseudomonadota</taxon>
        <taxon>Alphaproteobacteria</taxon>
        <taxon>Rhodobacterales</taxon>
        <taxon>Roseobacteraceae</taxon>
        <taxon>Donghicola</taxon>
    </lineage>
</organism>
<dbReference type="InterPro" id="IPR015422">
    <property type="entry name" value="PyrdxlP-dep_Trfase_small"/>
</dbReference>
<keyword evidence="3" id="KW-1185">Reference proteome</keyword>
<dbReference type="InterPro" id="IPR015421">
    <property type="entry name" value="PyrdxlP-dep_Trfase_major"/>
</dbReference>
<keyword evidence="2" id="KW-0808">Transferase</keyword>
<comment type="similarity">
    <text evidence="1">Belongs to the DegT/DnrJ/EryC1 family.</text>
</comment>
<keyword evidence="2" id="KW-0032">Aminotransferase</keyword>
<comment type="caution">
    <text evidence="2">The sequence shown here is derived from an EMBL/GenBank/DDBJ whole genome shotgun (WGS) entry which is preliminary data.</text>
</comment>
<dbReference type="Proteomes" id="UP000523601">
    <property type="component" value="Unassembled WGS sequence"/>
</dbReference>
<dbReference type="PANTHER" id="PTHR30244:SF30">
    <property type="entry name" value="BLR5990 PROTEIN"/>
    <property type="match status" value="1"/>
</dbReference>
<evidence type="ECO:0000313" key="2">
    <source>
        <dbReference type="EMBL" id="NVO26951.1"/>
    </source>
</evidence>
<dbReference type="Pfam" id="PF01041">
    <property type="entry name" value="DegT_DnrJ_EryC1"/>
    <property type="match status" value="1"/>
</dbReference>
<dbReference type="InterPro" id="IPR000653">
    <property type="entry name" value="DegT/StrS_aminotransferase"/>
</dbReference>
<evidence type="ECO:0000256" key="1">
    <source>
        <dbReference type="RuleBase" id="RU004508"/>
    </source>
</evidence>